<dbReference type="PANTHER" id="PTHR43284">
    <property type="entry name" value="ASPARAGINE SYNTHETASE (GLUTAMINE-HYDROLYZING)"/>
    <property type="match status" value="1"/>
</dbReference>
<evidence type="ECO:0000256" key="8">
    <source>
        <dbReference type="PIRSR" id="PIRSR001589-1"/>
    </source>
</evidence>
<evidence type="ECO:0000313" key="11">
    <source>
        <dbReference type="EMBL" id="STQ88315.1"/>
    </source>
</evidence>
<gene>
    <name evidence="11" type="primary">purF_4</name>
    <name evidence="11" type="ORF">NCTC13156_01152</name>
</gene>
<name>A0A377Q0B8_9HELI</name>
<comment type="catalytic activity">
    <reaction evidence="7">
        <text>L-aspartate + L-glutamine + ATP + H2O = L-asparagine + L-glutamate + AMP + diphosphate + H(+)</text>
        <dbReference type="Rhea" id="RHEA:12228"/>
        <dbReference type="ChEBI" id="CHEBI:15377"/>
        <dbReference type="ChEBI" id="CHEBI:15378"/>
        <dbReference type="ChEBI" id="CHEBI:29985"/>
        <dbReference type="ChEBI" id="CHEBI:29991"/>
        <dbReference type="ChEBI" id="CHEBI:30616"/>
        <dbReference type="ChEBI" id="CHEBI:33019"/>
        <dbReference type="ChEBI" id="CHEBI:58048"/>
        <dbReference type="ChEBI" id="CHEBI:58359"/>
        <dbReference type="ChEBI" id="CHEBI:456215"/>
        <dbReference type="EC" id="6.3.5.4"/>
    </reaction>
</comment>
<dbReference type="InterPro" id="IPR017932">
    <property type="entry name" value="GATase_2_dom"/>
</dbReference>
<dbReference type="PANTHER" id="PTHR43284:SF1">
    <property type="entry name" value="ASPARAGINE SYNTHETASE"/>
    <property type="match status" value="1"/>
</dbReference>
<dbReference type="InterPro" id="IPR051786">
    <property type="entry name" value="ASN_synthetase/amidase"/>
</dbReference>
<dbReference type="NCBIfam" id="TIGR01536">
    <property type="entry name" value="asn_synth_AEB"/>
    <property type="match status" value="1"/>
</dbReference>
<sequence length="589" mass="69894">MCGILGYIARENIRDTQEKFINSLGMLSHRGPDFQDFIQYENILLGHTRLAILDLDSRSNQPMNFGDKYTLIFNGEIYNYKELREELSIQGYRFHTQSDTEVLVCAYDYWGEKCVEYFNGMWAFALLDKERNIIFCSRDRFGEKPFFYFQDEDRFIFASEIKAILPFLKSVKANISAMIPFIVRGNVDCCDNETFFKGVYRLNPAENMVISFKTLEIRKTYYYHLGAIAPKAENPYKNVRMLLEDSVRLRLRSDVRIGGCLSGGLDSSCLNALIAKFHPNKKDYIAIHAKSSLQESDESWYAEEVAKYLGIELCVIEPTEDEFLDSLEKVMQTQDEPFGSTSIYMQYFVMQKARELGIKVMFDGQGADEVFLGYEGYLKNIYKYFNDKGEEKKFFENLKMFRYSKDVVMYEFHGIENFEALLVRIQKGHIKDRYLNEKLLRQIFCYETFSEFNVKEIKSNNLQALLRYEDRDSMTFGVETRLPYLDHRLVDFVLSLPVEIKFQQGYLKYLLRKSCEDLLPKQIVWRYNKMGFESPQKEWLKTFKREMLMVINHSRILKEIFDKIEIREDNFMWRLYNIAKWEEIYRVEI</sequence>
<dbReference type="GO" id="GO:0004066">
    <property type="term" value="F:asparagine synthase (glutamine-hydrolyzing) activity"/>
    <property type="evidence" value="ECO:0007669"/>
    <property type="project" value="UniProtKB-EC"/>
</dbReference>
<proteinExistence type="inferred from homology"/>
<dbReference type="Gene3D" id="3.60.20.10">
    <property type="entry name" value="Glutamine Phosphoribosylpyrophosphate, subunit 1, domain 1"/>
    <property type="match status" value="1"/>
</dbReference>
<evidence type="ECO:0000256" key="1">
    <source>
        <dbReference type="ARBA" id="ARBA00005187"/>
    </source>
</evidence>
<dbReference type="Pfam" id="PF00733">
    <property type="entry name" value="Asn_synthase"/>
    <property type="match status" value="1"/>
</dbReference>
<keyword evidence="4 9" id="KW-0547">Nucleotide-binding</keyword>
<feature type="binding site" evidence="9">
    <location>
        <position position="99"/>
    </location>
    <ligand>
        <name>L-glutamine</name>
        <dbReference type="ChEBI" id="CHEBI:58359"/>
    </ligand>
</feature>
<protein>
    <recommendedName>
        <fullName evidence="3">asparagine synthase (glutamine-hydrolyzing)</fullName>
        <ecNumber evidence="3">6.3.5.4</ecNumber>
    </recommendedName>
</protein>
<dbReference type="PIRSF" id="PIRSF001589">
    <property type="entry name" value="Asn_synthetase_glu-h"/>
    <property type="match status" value="1"/>
</dbReference>
<evidence type="ECO:0000256" key="9">
    <source>
        <dbReference type="PIRSR" id="PIRSR001589-2"/>
    </source>
</evidence>
<dbReference type="GO" id="GO:0005524">
    <property type="term" value="F:ATP binding"/>
    <property type="evidence" value="ECO:0007669"/>
    <property type="project" value="UniProtKB-KW"/>
</dbReference>
<dbReference type="InterPro" id="IPR006426">
    <property type="entry name" value="Asn_synth_AEB"/>
</dbReference>
<dbReference type="GO" id="GO:0016757">
    <property type="term" value="F:glycosyltransferase activity"/>
    <property type="evidence" value="ECO:0007669"/>
    <property type="project" value="UniProtKB-KW"/>
</dbReference>
<dbReference type="PROSITE" id="PS51278">
    <property type="entry name" value="GATASE_TYPE_2"/>
    <property type="match status" value="1"/>
</dbReference>
<dbReference type="EC" id="6.3.5.4" evidence="3"/>
<dbReference type="CDD" id="cd01991">
    <property type="entry name" value="Asn_synthase_B_C"/>
    <property type="match status" value="1"/>
</dbReference>
<dbReference type="Pfam" id="PF13537">
    <property type="entry name" value="GATase_7"/>
    <property type="match status" value="1"/>
</dbReference>
<keyword evidence="6 8" id="KW-0315">Glutamine amidotransferase</keyword>
<dbReference type="InterPro" id="IPR014729">
    <property type="entry name" value="Rossmann-like_a/b/a_fold"/>
</dbReference>
<dbReference type="InterPro" id="IPR033738">
    <property type="entry name" value="AsnB_N"/>
</dbReference>
<comment type="similarity">
    <text evidence="2">Belongs to the asparagine synthetase family.</text>
</comment>
<feature type="domain" description="Glutamine amidotransferase type-2" evidence="10">
    <location>
        <begin position="2"/>
        <end position="213"/>
    </location>
</feature>
<feature type="active site" description="For GATase activity" evidence="8">
    <location>
        <position position="2"/>
    </location>
</feature>
<evidence type="ECO:0000256" key="5">
    <source>
        <dbReference type="ARBA" id="ARBA00022840"/>
    </source>
</evidence>
<dbReference type="RefSeq" id="WP_115057010.1">
    <property type="nucleotide sequence ID" value="NZ_UGJF01000001.1"/>
</dbReference>
<dbReference type="SUPFAM" id="SSF52402">
    <property type="entry name" value="Adenine nucleotide alpha hydrolases-like"/>
    <property type="match status" value="1"/>
</dbReference>
<organism evidence="11 12">
    <name type="scientific">Helicobacter pullorum</name>
    <dbReference type="NCBI Taxonomy" id="35818"/>
    <lineage>
        <taxon>Bacteria</taxon>
        <taxon>Pseudomonadati</taxon>
        <taxon>Campylobacterota</taxon>
        <taxon>Epsilonproteobacteria</taxon>
        <taxon>Campylobacterales</taxon>
        <taxon>Helicobacteraceae</taxon>
        <taxon>Helicobacter</taxon>
    </lineage>
</organism>
<dbReference type="AlphaFoldDB" id="A0A377Q0B8"/>
<evidence type="ECO:0000256" key="4">
    <source>
        <dbReference type="ARBA" id="ARBA00022741"/>
    </source>
</evidence>
<evidence type="ECO:0000256" key="7">
    <source>
        <dbReference type="ARBA" id="ARBA00048741"/>
    </source>
</evidence>
<keyword evidence="8" id="KW-0028">Amino-acid biosynthesis</keyword>
<keyword evidence="11" id="KW-0808">Transferase</keyword>
<dbReference type="SUPFAM" id="SSF56235">
    <property type="entry name" value="N-terminal nucleophile aminohydrolases (Ntn hydrolases)"/>
    <property type="match status" value="1"/>
</dbReference>
<keyword evidence="5 9" id="KW-0067">ATP-binding</keyword>
<dbReference type="Proteomes" id="UP000255269">
    <property type="component" value="Unassembled WGS sequence"/>
</dbReference>
<keyword evidence="11" id="KW-0436">Ligase</keyword>
<dbReference type="CDD" id="cd00712">
    <property type="entry name" value="AsnB"/>
    <property type="match status" value="1"/>
</dbReference>
<dbReference type="Gene3D" id="3.40.50.620">
    <property type="entry name" value="HUPs"/>
    <property type="match status" value="1"/>
</dbReference>
<dbReference type="EMBL" id="UGJF01000001">
    <property type="protein sequence ID" value="STQ88315.1"/>
    <property type="molecule type" value="Genomic_DNA"/>
</dbReference>
<evidence type="ECO:0000256" key="6">
    <source>
        <dbReference type="ARBA" id="ARBA00022962"/>
    </source>
</evidence>
<dbReference type="InterPro" id="IPR001962">
    <property type="entry name" value="Asn_synthase"/>
</dbReference>
<evidence type="ECO:0000313" key="12">
    <source>
        <dbReference type="Proteomes" id="UP000255269"/>
    </source>
</evidence>
<evidence type="ECO:0000256" key="2">
    <source>
        <dbReference type="ARBA" id="ARBA00005752"/>
    </source>
</evidence>
<reference evidence="11 12" key="1">
    <citation type="submission" date="2018-06" db="EMBL/GenBank/DDBJ databases">
        <authorList>
            <consortium name="Pathogen Informatics"/>
            <person name="Doyle S."/>
        </authorList>
    </citation>
    <scope>NUCLEOTIDE SEQUENCE [LARGE SCALE GENOMIC DNA]</scope>
    <source>
        <strain evidence="11 12">NCTC13156</strain>
    </source>
</reference>
<dbReference type="GO" id="GO:0006529">
    <property type="term" value="P:asparagine biosynthetic process"/>
    <property type="evidence" value="ECO:0007669"/>
    <property type="project" value="UniProtKB-KW"/>
</dbReference>
<evidence type="ECO:0000259" key="10">
    <source>
        <dbReference type="PROSITE" id="PS51278"/>
    </source>
</evidence>
<keyword evidence="8" id="KW-0061">Asparagine biosynthesis</keyword>
<evidence type="ECO:0000256" key="3">
    <source>
        <dbReference type="ARBA" id="ARBA00012737"/>
    </source>
</evidence>
<comment type="pathway">
    <text evidence="1">Amino-acid biosynthesis; L-asparagine biosynthesis; L-asparagine from L-aspartate (L-Gln route): step 1/1.</text>
</comment>
<dbReference type="InterPro" id="IPR029055">
    <property type="entry name" value="Ntn_hydrolases_N"/>
</dbReference>
<accession>A0A377Q0B8</accession>
<keyword evidence="11" id="KW-0328">Glycosyltransferase</keyword>